<dbReference type="InterPro" id="IPR036691">
    <property type="entry name" value="Endo/exonu/phosph_ase_sf"/>
</dbReference>
<dbReference type="KEGG" id="hmn:HM131_06525"/>
<evidence type="ECO:0000259" key="2">
    <source>
        <dbReference type="PROSITE" id="PS51841"/>
    </source>
</evidence>
<feature type="chain" id="PRO_5038573957" description="LTD domain-containing protein" evidence="1">
    <location>
        <begin position="27"/>
        <end position="1050"/>
    </location>
</feature>
<dbReference type="GO" id="GO:0003824">
    <property type="term" value="F:catalytic activity"/>
    <property type="evidence" value="ECO:0007669"/>
    <property type="project" value="InterPro"/>
</dbReference>
<sequence>MKKTVIWSLILMLVAGSAITPFPKVAKAETQSDLLISEYVEGSSYNKAIEIYNGTGGDVDLSQYTVEIYSNGNTTANTSYQMEGTLAAGEVFVISNSQAQEAIQNVSDVNNNVTNFNGNDALVLKKNDAVVDSLGQIGNSAYFATDVTLLRNLNVATGDTDATDAVDLSEQWDQFAKDTFKYLGNTNVPETETGEVQSIADARQAEGETVTVEGIATASFEAGGQTNLYIQDDTAGVIVRAPGITAAIGDQVEATGEMGDYYGMQQIETSSSQVEVTAEDSGVPTPEVVSSSNFSAEKGEEIEAEFVQVGPVEITDSNQHGDFTAQGENGTFLITPENEDFLEVGQTYEQINGVVNYSFGEYKLVPRFQADIIQKVFAVTASPSAGEVVKGTEVTLKTAEPGATVHYATDDSEPTAESKEFTEPVVIEEDTTIKAVAVRENGDVSEVATFTYTALKPLDELEIHDIQGASHTSPYEGRVVEEVEGVVTKLDGSNGFYMQSVNPDDNVKTSEGIYVYKRNDGVNVGDQVTVSGEVNEWREDGYSDADDLLTTQITASGLEVTASGQDLPEPVVIGEDRTPPTEIIENDGLQSFDPNEDGIDFYESLEGMFIELPEAKVTGPIKYDELPVYVEASEDQLFTDAGGLLISPEDYNPERMLVDVDGIDVTAKTGDYFKESITGVVSYDYSNYKIRVAGDFPQIYDGGTERESAKLKGLKQKMTVASYNVENYSAETDPEKVEKIADSIVNNLNTPDVVGLIEMQDNNGATDDGTVDASESYQTLIDAIVEAGGPRYEFTDIAPQDKTDGGQPGGNIRVGFIYNPERVTLTDKPDGDAVTAVDVNEDGLTLNPGRVDPTNDAFYDSRKPLAAEFEFNGEKVVIVANHFNSKGGDDGLFGASQPVELGSEEQRIQQAKVINGFVKKIENEVNDANVVVLGDLNDFEFSAPIETLEGDILANMIEEVPHDERYTYIYQGNSQVLDHILVNKDLKKQTKVETVNINADFSEEDGRASDHDPVLAQIHIKKDKADEAKDWFHHWFYTIWNKYFGDHFGF</sequence>
<accession>A0A1W5ZT90</accession>
<dbReference type="SUPFAM" id="SSF56219">
    <property type="entry name" value="DNase I-like"/>
    <property type="match status" value="1"/>
</dbReference>
<feature type="signal peptide" evidence="1">
    <location>
        <begin position="1"/>
        <end position="26"/>
    </location>
</feature>
<name>A0A1W5ZT90_9BACI</name>
<evidence type="ECO:0000313" key="4">
    <source>
        <dbReference type="Proteomes" id="UP000192527"/>
    </source>
</evidence>
<evidence type="ECO:0000313" key="3">
    <source>
        <dbReference type="EMBL" id="ARI76512.1"/>
    </source>
</evidence>
<keyword evidence="1" id="KW-0732">Signal</keyword>
<evidence type="ECO:0000256" key="1">
    <source>
        <dbReference type="SAM" id="SignalP"/>
    </source>
</evidence>
<keyword evidence="4" id="KW-1185">Reference proteome</keyword>
<dbReference type="Pfam" id="PF13287">
    <property type="entry name" value="Fn3_assoc"/>
    <property type="match status" value="1"/>
</dbReference>
<dbReference type="STRING" id="402384.HM131_06525"/>
<dbReference type="Gene3D" id="3.60.10.10">
    <property type="entry name" value="Endonuclease/exonuclease/phosphatase"/>
    <property type="match status" value="1"/>
</dbReference>
<gene>
    <name evidence="3" type="ORF">HM131_06525</name>
</gene>
<dbReference type="PANTHER" id="PTHR42834">
    <property type="entry name" value="ENDONUCLEASE/EXONUCLEASE/PHOSPHATASE FAMILY PROTEIN (AFU_ORTHOLOGUE AFUA_3G09210)"/>
    <property type="match status" value="1"/>
</dbReference>
<dbReference type="Proteomes" id="UP000192527">
    <property type="component" value="Chromosome"/>
</dbReference>
<organism evidence="3 4">
    <name type="scientific">Halobacillus mangrovi</name>
    <dbReference type="NCBI Taxonomy" id="402384"/>
    <lineage>
        <taxon>Bacteria</taxon>
        <taxon>Bacillati</taxon>
        <taxon>Bacillota</taxon>
        <taxon>Bacilli</taxon>
        <taxon>Bacillales</taxon>
        <taxon>Bacillaceae</taxon>
        <taxon>Halobacillus</taxon>
    </lineage>
</organism>
<dbReference type="PANTHER" id="PTHR42834:SF1">
    <property type="entry name" value="ENDONUCLEASE_EXONUCLEASE_PHOSPHATASE FAMILY PROTEIN (AFU_ORTHOLOGUE AFUA_3G09210)"/>
    <property type="match status" value="1"/>
</dbReference>
<protein>
    <recommendedName>
        <fullName evidence="2">LTD domain-containing protein</fullName>
    </recommendedName>
</protein>
<dbReference type="Pfam" id="PF03372">
    <property type="entry name" value="Exo_endo_phos"/>
    <property type="match status" value="1"/>
</dbReference>
<dbReference type="CDD" id="cd10283">
    <property type="entry name" value="MnuA_DNase1-like"/>
    <property type="match status" value="1"/>
</dbReference>
<dbReference type="Pfam" id="PF00932">
    <property type="entry name" value="LTD"/>
    <property type="match status" value="1"/>
</dbReference>
<dbReference type="InterPro" id="IPR001322">
    <property type="entry name" value="Lamin_tail_dom"/>
</dbReference>
<feature type="domain" description="LTD" evidence="2">
    <location>
        <begin position="18"/>
        <end position="138"/>
    </location>
</feature>
<proteinExistence type="predicted"/>
<dbReference type="InterPro" id="IPR026876">
    <property type="entry name" value="Fn3_assoc_repeat"/>
</dbReference>
<dbReference type="InterPro" id="IPR005135">
    <property type="entry name" value="Endo/exonuclease/phosphatase"/>
</dbReference>
<dbReference type="CDD" id="cd04486">
    <property type="entry name" value="YhcR_OBF_like"/>
    <property type="match status" value="2"/>
</dbReference>
<dbReference type="PROSITE" id="PS51841">
    <property type="entry name" value="LTD"/>
    <property type="match status" value="1"/>
</dbReference>
<reference evidence="3 4" key="1">
    <citation type="submission" date="2017-04" db="EMBL/GenBank/DDBJ databases">
        <title>The whole genome sequencing and assembly of Halobacillus mangrovi strain.</title>
        <authorList>
            <person name="Lee S.-J."/>
            <person name="Park M.-K."/>
            <person name="Kim J.-Y."/>
            <person name="Lee Y.-J."/>
            <person name="Yi H."/>
            <person name="Bahn Y.-S."/>
            <person name="Kim J.F."/>
            <person name="Lee D.-W."/>
        </authorList>
    </citation>
    <scope>NUCLEOTIDE SEQUENCE [LARGE SCALE GENOMIC DNA]</scope>
    <source>
        <strain evidence="3 4">KTB 131</strain>
    </source>
</reference>
<dbReference type="RefSeq" id="WP_085028991.1">
    <property type="nucleotide sequence ID" value="NZ_CP020772.1"/>
</dbReference>
<dbReference type="EMBL" id="CP020772">
    <property type="protein sequence ID" value="ARI76512.1"/>
    <property type="molecule type" value="Genomic_DNA"/>
</dbReference>
<dbReference type="AlphaFoldDB" id="A0A1W5ZT90"/>